<organism evidence="1 2">
    <name type="scientific">Seminavis robusta</name>
    <dbReference type="NCBI Taxonomy" id="568900"/>
    <lineage>
        <taxon>Eukaryota</taxon>
        <taxon>Sar</taxon>
        <taxon>Stramenopiles</taxon>
        <taxon>Ochrophyta</taxon>
        <taxon>Bacillariophyta</taxon>
        <taxon>Bacillariophyceae</taxon>
        <taxon>Bacillariophycidae</taxon>
        <taxon>Naviculales</taxon>
        <taxon>Naviculaceae</taxon>
        <taxon>Seminavis</taxon>
    </lineage>
</organism>
<reference evidence="1" key="1">
    <citation type="submission" date="2020-06" db="EMBL/GenBank/DDBJ databases">
        <authorList>
            <consortium name="Plant Systems Biology data submission"/>
        </authorList>
    </citation>
    <scope>NUCLEOTIDE SEQUENCE</scope>
    <source>
        <strain evidence="1">D6</strain>
    </source>
</reference>
<gene>
    <name evidence="1" type="ORF">SEMRO_1032_G233600.1</name>
</gene>
<name>A0A9N8EFU6_9STRA</name>
<evidence type="ECO:0000313" key="2">
    <source>
        <dbReference type="Proteomes" id="UP001153069"/>
    </source>
</evidence>
<accession>A0A9N8EFU6</accession>
<dbReference type="AlphaFoldDB" id="A0A9N8EFU6"/>
<dbReference type="Proteomes" id="UP001153069">
    <property type="component" value="Unassembled WGS sequence"/>
</dbReference>
<evidence type="ECO:0000313" key="1">
    <source>
        <dbReference type="EMBL" id="CAB9519630.1"/>
    </source>
</evidence>
<dbReference type="EMBL" id="CAICTM010001030">
    <property type="protein sequence ID" value="CAB9519630.1"/>
    <property type="molecule type" value="Genomic_DNA"/>
</dbReference>
<sequence>MTSANNNRINYPLSSSSSEILQQVAGLNDQGICQLMVHDTRIALSYFTKALTILQQEISKAQEDAVSNEDWMQSPICLSASIPGLLNEQADESGGLFVHSKAFSLQIIGNDISSVPGTQHLAAMAILFNIALTYHLHGAKHQQMACVEKAFRFYQVCSGEIISSSAVIIDPTSCLFVSLACRNNQAQIQYHYLGNKAMAAQLACQLQQQLKLFAVVTTDACKDNNNVVQLIDEMLLNVHMLIRARSMAASAA</sequence>
<comment type="caution">
    <text evidence="1">The sequence shown here is derived from an EMBL/GenBank/DDBJ whole genome shotgun (WGS) entry which is preliminary data.</text>
</comment>
<keyword evidence="2" id="KW-1185">Reference proteome</keyword>
<proteinExistence type="predicted"/>
<protein>
    <submittedName>
        <fullName evidence="1">Uncharacterized protein</fullName>
    </submittedName>
</protein>